<keyword evidence="8 20" id="KW-0732">Signal</keyword>
<evidence type="ECO:0000256" key="5">
    <source>
        <dbReference type="ARBA" id="ARBA00022527"/>
    </source>
</evidence>
<comment type="caution">
    <text evidence="23">The sequence shown here is derived from an EMBL/GenBank/DDBJ whole genome shotgun (WGS) entry which is preliminary data.</text>
</comment>
<organism evidence="23 24">
    <name type="scientific">Rubroshorea leprosula</name>
    <dbReference type="NCBI Taxonomy" id="152421"/>
    <lineage>
        <taxon>Eukaryota</taxon>
        <taxon>Viridiplantae</taxon>
        <taxon>Streptophyta</taxon>
        <taxon>Embryophyta</taxon>
        <taxon>Tracheophyta</taxon>
        <taxon>Spermatophyta</taxon>
        <taxon>Magnoliopsida</taxon>
        <taxon>eudicotyledons</taxon>
        <taxon>Gunneridae</taxon>
        <taxon>Pentapetalae</taxon>
        <taxon>rosids</taxon>
        <taxon>malvids</taxon>
        <taxon>Malvales</taxon>
        <taxon>Dipterocarpaceae</taxon>
        <taxon>Rubroshorea</taxon>
    </lineage>
</organism>
<keyword evidence="10" id="KW-0677">Repeat</keyword>
<keyword evidence="12" id="KW-0418">Kinase</keyword>
<dbReference type="GO" id="GO:0004674">
    <property type="term" value="F:protein serine/threonine kinase activity"/>
    <property type="evidence" value="ECO:0007669"/>
    <property type="project" value="UniProtKB-KW"/>
</dbReference>
<name>A0AAV5LXI8_9ROSI</name>
<dbReference type="PROSITE" id="PS51473">
    <property type="entry name" value="GNK2"/>
    <property type="match status" value="2"/>
</dbReference>
<dbReference type="InterPro" id="IPR011009">
    <property type="entry name" value="Kinase-like_dom_sf"/>
</dbReference>
<dbReference type="Pfam" id="PF01657">
    <property type="entry name" value="Stress-antifung"/>
    <property type="match status" value="2"/>
</dbReference>
<dbReference type="FunFam" id="1.10.510.10:FF:000240">
    <property type="entry name" value="Lectin-domain containing receptor kinase A4.3"/>
    <property type="match status" value="1"/>
</dbReference>
<evidence type="ECO:0000256" key="9">
    <source>
        <dbReference type="ARBA" id="ARBA00022734"/>
    </source>
</evidence>
<dbReference type="CDD" id="cd14066">
    <property type="entry name" value="STKc_IRAK"/>
    <property type="match status" value="1"/>
</dbReference>
<evidence type="ECO:0000256" key="18">
    <source>
        <dbReference type="PROSITE-ProRule" id="PRU10141"/>
    </source>
</evidence>
<evidence type="ECO:0000256" key="1">
    <source>
        <dbReference type="ARBA" id="ARBA00004251"/>
    </source>
</evidence>
<feature type="domain" description="Gnk2-homologous" evidence="22">
    <location>
        <begin position="26"/>
        <end position="129"/>
    </location>
</feature>
<keyword evidence="9" id="KW-0430">Lectin</keyword>
<feature type="binding site" evidence="18">
    <location>
        <position position="361"/>
    </location>
    <ligand>
        <name>ATP</name>
        <dbReference type="ChEBI" id="CHEBI:30616"/>
    </ligand>
</feature>
<keyword evidence="4" id="KW-1003">Cell membrane</keyword>
<dbReference type="PANTHER" id="PTHR27002">
    <property type="entry name" value="RECEPTOR-LIKE SERINE/THREONINE-PROTEIN KINASE SD1-8"/>
    <property type="match status" value="1"/>
</dbReference>
<dbReference type="InterPro" id="IPR008271">
    <property type="entry name" value="Ser/Thr_kinase_AS"/>
</dbReference>
<feature type="signal peptide" evidence="20">
    <location>
        <begin position="1"/>
        <end position="22"/>
    </location>
</feature>
<keyword evidence="14 19" id="KW-1133">Transmembrane helix</keyword>
<evidence type="ECO:0000256" key="8">
    <source>
        <dbReference type="ARBA" id="ARBA00022729"/>
    </source>
</evidence>
<feature type="transmembrane region" description="Helical" evidence="19">
    <location>
        <begin position="277"/>
        <end position="298"/>
    </location>
</feature>
<evidence type="ECO:0000256" key="13">
    <source>
        <dbReference type="ARBA" id="ARBA00022840"/>
    </source>
</evidence>
<keyword evidence="6" id="KW-0808">Transferase</keyword>
<keyword evidence="15 19" id="KW-0472">Membrane</keyword>
<keyword evidence="17" id="KW-0325">Glycoprotein</keyword>
<evidence type="ECO:0000256" key="11">
    <source>
        <dbReference type="ARBA" id="ARBA00022741"/>
    </source>
</evidence>
<evidence type="ECO:0000256" key="19">
    <source>
        <dbReference type="SAM" id="Phobius"/>
    </source>
</evidence>
<dbReference type="Pfam" id="PF07714">
    <property type="entry name" value="PK_Tyr_Ser-Thr"/>
    <property type="match status" value="1"/>
</dbReference>
<proteinExistence type="inferred from homology"/>
<keyword evidence="7 19" id="KW-0812">Transmembrane</keyword>
<evidence type="ECO:0000256" key="10">
    <source>
        <dbReference type="ARBA" id="ARBA00022737"/>
    </source>
</evidence>
<dbReference type="PROSITE" id="PS50011">
    <property type="entry name" value="PROTEIN_KINASE_DOM"/>
    <property type="match status" value="1"/>
</dbReference>
<dbReference type="InterPro" id="IPR017441">
    <property type="entry name" value="Protein_kinase_ATP_BS"/>
</dbReference>
<keyword evidence="24" id="KW-1185">Reference proteome</keyword>
<comment type="similarity">
    <text evidence="3">In the C-terminal section; belongs to the protein kinase superfamily. Ser/Thr protein kinase family.</text>
</comment>
<comment type="subcellular location">
    <subcellularLocation>
        <location evidence="1">Cell membrane</location>
        <topology evidence="1">Single-pass type I membrane protein</topology>
    </subcellularLocation>
</comment>
<evidence type="ECO:0000256" key="3">
    <source>
        <dbReference type="ARBA" id="ARBA00010217"/>
    </source>
</evidence>
<dbReference type="PROSITE" id="PS00108">
    <property type="entry name" value="PROTEIN_KINASE_ST"/>
    <property type="match status" value="1"/>
</dbReference>
<dbReference type="EMBL" id="BPVZ01000152">
    <property type="protein sequence ID" value="GKV41774.1"/>
    <property type="molecule type" value="Genomic_DNA"/>
</dbReference>
<feature type="domain" description="Gnk2-homologous" evidence="22">
    <location>
        <begin position="138"/>
        <end position="245"/>
    </location>
</feature>
<evidence type="ECO:0000256" key="2">
    <source>
        <dbReference type="ARBA" id="ARBA00008536"/>
    </source>
</evidence>
<dbReference type="Gene3D" id="1.10.510.10">
    <property type="entry name" value="Transferase(Phosphotransferase) domain 1"/>
    <property type="match status" value="1"/>
</dbReference>
<dbReference type="Gene3D" id="3.30.200.20">
    <property type="entry name" value="Phosphorylase Kinase, domain 1"/>
    <property type="match status" value="1"/>
</dbReference>
<evidence type="ECO:0000256" key="14">
    <source>
        <dbReference type="ARBA" id="ARBA00022989"/>
    </source>
</evidence>
<protein>
    <submittedName>
        <fullName evidence="23">Uncharacterized protein</fullName>
    </submittedName>
</protein>
<feature type="domain" description="Protein kinase" evidence="21">
    <location>
        <begin position="333"/>
        <end position="599"/>
    </location>
</feature>
<evidence type="ECO:0000256" key="7">
    <source>
        <dbReference type="ARBA" id="ARBA00022692"/>
    </source>
</evidence>
<dbReference type="InterPro" id="IPR002902">
    <property type="entry name" value="GNK2"/>
</dbReference>
<dbReference type="FunFam" id="3.30.430.20:FF:000003">
    <property type="entry name" value="Cysteine-rich RLK (RECEPTOR-like protein kinase) 10"/>
    <property type="match status" value="1"/>
</dbReference>
<evidence type="ECO:0000313" key="24">
    <source>
        <dbReference type="Proteomes" id="UP001054252"/>
    </source>
</evidence>
<dbReference type="GO" id="GO:0002229">
    <property type="term" value="P:defense response to oomycetes"/>
    <property type="evidence" value="ECO:0007669"/>
    <property type="project" value="UniProtKB-ARBA"/>
</dbReference>
<dbReference type="GO" id="GO:0030246">
    <property type="term" value="F:carbohydrate binding"/>
    <property type="evidence" value="ECO:0007669"/>
    <property type="project" value="UniProtKB-KW"/>
</dbReference>
<dbReference type="Proteomes" id="UP001054252">
    <property type="component" value="Unassembled WGS sequence"/>
</dbReference>
<evidence type="ECO:0000256" key="12">
    <source>
        <dbReference type="ARBA" id="ARBA00022777"/>
    </source>
</evidence>
<keyword evidence="11 18" id="KW-0547">Nucleotide-binding</keyword>
<dbReference type="InterPro" id="IPR038408">
    <property type="entry name" value="GNK2_sf"/>
</dbReference>
<dbReference type="CDD" id="cd23509">
    <property type="entry name" value="Gnk2-like"/>
    <property type="match status" value="2"/>
</dbReference>
<dbReference type="FunFam" id="3.30.200.20:FF:000142">
    <property type="entry name" value="Cysteine-rich receptor-like protein kinase 10"/>
    <property type="match status" value="1"/>
</dbReference>
<accession>A0AAV5LXI8</accession>
<evidence type="ECO:0000256" key="4">
    <source>
        <dbReference type="ARBA" id="ARBA00022475"/>
    </source>
</evidence>
<evidence type="ECO:0000256" key="17">
    <source>
        <dbReference type="ARBA" id="ARBA00023180"/>
    </source>
</evidence>
<dbReference type="SUPFAM" id="SSF56112">
    <property type="entry name" value="Protein kinase-like (PK-like)"/>
    <property type="match status" value="1"/>
</dbReference>
<keyword evidence="13 18" id="KW-0067">ATP-binding</keyword>
<evidence type="ECO:0000259" key="21">
    <source>
        <dbReference type="PROSITE" id="PS50011"/>
    </source>
</evidence>
<evidence type="ECO:0000259" key="22">
    <source>
        <dbReference type="PROSITE" id="PS51473"/>
    </source>
</evidence>
<dbReference type="GO" id="GO:0005524">
    <property type="term" value="F:ATP binding"/>
    <property type="evidence" value="ECO:0007669"/>
    <property type="project" value="UniProtKB-UniRule"/>
</dbReference>
<dbReference type="InterPro" id="IPR000719">
    <property type="entry name" value="Prot_kinase_dom"/>
</dbReference>
<evidence type="ECO:0000256" key="15">
    <source>
        <dbReference type="ARBA" id="ARBA00023136"/>
    </source>
</evidence>
<reference evidence="23 24" key="1">
    <citation type="journal article" date="2021" name="Commun. Biol.">
        <title>The genome of Shorea leprosula (Dipterocarpaceae) highlights the ecological relevance of drought in aseasonal tropical rainforests.</title>
        <authorList>
            <person name="Ng K.K.S."/>
            <person name="Kobayashi M.J."/>
            <person name="Fawcett J.A."/>
            <person name="Hatakeyama M."/>
            <person name="Paape T."/>
            <person name="Ng C.H."/>
            <person name="Ang C.C."/>
            <person name="Tnah L.H."/>
            <person name="Lee C.T."/>
            <person name="Nishiyama T."/>
            <person name="Sese J."/>
            <person name="O'Brien M.J."/>
            <person name="Copetti D."/>
            <person name="Mohd Noor M.I."/>
            <person name="Ong R.C."/>
            <person name="Putra M."/>
            <person name="Sireger I.Z."/>
            <person name="Indrioko S."/>
            <person name="Kosugi Y."/>
            <person name="Izuno A."/>
            <person name="Isagi Y."/>
            <person name="Lee S.L."/>
            <person name="Shimizu K.K."/>
        </authorList>
    </citation>
    <scope>NUCLEOTIDE SEQUENCE [LARGE SCALE GENOMIC DNA]</scope>
    <source>
        <strain evidence="23">214</strain>
    </source>
</reference>
<dbReference type="Gene3D" id="3.30.430.20">
    <property type="entry name" value="Gnk2 domain, C-X8-C-X2-C motif"/>
    <property type="match status" value="2"/>
</dbReference>
<dbReference type="PROSITE" id="PS00107">
    <property type="entry name" value="PROTEIN_KINASE_ATP"/>
    <property type="match status" value="1"/>
</dbReference>
<evidence type="ECO:0000256" key="16">
    <source>
        <dbReference type="ARBA" id="ARBA00023170"/>
    </source>
</evidence>
<evidence type="ECO:0000256" key="6">
    <source>
        <dbReference type="ARBA" id="ARBA00022679"/>
    </source>
</evidence>
<feature type="chain" id="PRO_5043428167" evidence="20">
    <location>
        <begin position="23"/>
        <end position="606"/>
    </location>
</feature>
<evidence type="ECO:0000313" key="23">
    <source>
        <dbReference type="EMBL" id="GKV41774.1"/>
    </source>
</evidence>
<sequence>MRFSVLFLFLISSAFHINVSSAQIADDFRKSCASIGNFTHNDIYYANLNRLFSQLSSDQDFNHGFYSMSFGQSPDQVNAIALCRGDQNVDVCRSCLNNTIDALRQTCPNNKGAIGWSEFCTLRYSNRQIYGVMETDPFDKLWRDDNLSTPSDADAFYQALSLLLKNLSSRAAARGNFKCAQGMSTVTPEKIFAIVQCTPDLSQQNCSACLEKAMADEKMRTYCYNKTGCRILQPSCNFRYEINDLGGSVDVNVESSPSAPSPEAVPSKGKGNSTTRIIIISTVASVLGILLLVLWVFLRKRKAEETFKTIEEMIKSESLQYHFATIRAATNNFSEQNKLGQGGFGVVYKGRLPNGQDVAVKRLSKRSKQGDKEFKNEVLLVAKLQHRNLVRLIGFGLKRKERLLIYEFVPNSSLDQFIFDQIKREQLDWERRYKIILDIARGLNYLHEESRVRIIHRDLKASNILLDEDMSAKIADFGTASGYMAPEYAMRGQFSEKSDVFSFGVLMLEIVSGERNNWGRNEEALLNNAWKNWTKGTASNLIDPILRNDSRTNQMTICIHLGLLCVQANVADRPTMGSVVHILTGNSTTLERPSQPPFLSSDTSSS</sequence>
<dbReference type="GO" id="GO:0005886">
    <property type="term" value="C:plasma membrane"/>
    <property type="evidence" value="ECO:0007669"/>
    <property type="project" value="UniProtKB-SubCell"/>
</dbReference>
<evidence type="ECO:0000256" key="20">
    <source>
        <dbReference type="SAM" id="SignalP"/>
    </source>
</evidence>
<comment type="similarity">
    <text evidence="2">In the N-terminal section; belongs to the leguminous lectin family.</text>
</comment>
<keyword evidence="5" id="KW-0723">Serine/threonine-protein kinase</keyword>
<dbReference type="SMART" id="SM00220">
    <property type="entry name" value="S_TKc"/>
    <property type="match status" value="1"/>
</dbReference>
<dbReference type="PANTHER" id="PTHR27002:SF181">
    <property type="entry name" value="RECEPTOR-LIKE SERINE_THREONINE-PROTEIN KINASE"/>
    <property type="match status" value="1"/>
</dbReference>
<keyword evidence="16" id="KW-0675">Receptor</keyword>
<gene>
    <name evidence="23" type="ORF">SLEP1_g49266</name>
</gene>
<dbReference type="InterPro" id="IPR001245">
    <property type="entry name" value="Ser-Thr/Tyr_kinase_cat_dom"/>
</dbReference>
<dbReference type="AlphaFoldDB" id="A0AAV5LXI8"/>